<keyword evidence="2" id="KW-0963">Cytoplasm</keyword>
<keyword evidence="6" id="KW-1185">Reference proteome</keyword>
<reference evidence="5 6" key="2">
    <citation type="submission" date="2018-03" db="EMBL/GenBank/DDBJ databases">
        <authorList>
            <person name="Keele B.F."/>
        </authorList>
    </citation>
    <scope>NUCLEOTIDE SEQUENCE [LARGE SCALE GENOMIC DNA]</scope>
    <source>
        <strain evidence="5 6">D13</strain>
    </source>
</reference>
<proteinExistence type="predicted"/>
<evidence type="ECO:0000256" key="1">
    <source>
        <dbReference type="ARBA" id="ARBA00004496"/>
    </source>
</evidence>
<dbReference type="Gene3D" id="2.60.40.10">
    <property type="entry name" value="Immunoglobulins"/>
    <property type="match status" value="4"/>
</dbReference>
<dbReference type="Proteomes" id="UP000241074">
    <property type="component" value="Chromosome"/>
</dbReference>
<evidence type="ECO:0000259" key="4">
    <source>
        <dbReference type="Pfam" id="PF15780"/>
    </source>
</evidence>
<accession>A0A2P1PVT3</accession>
<evidence type="ECO:0000313" key="5">
    <source>
        <dbReference type="EMBL" id="AVP98940.1"/>
    </source>
</evidence>
<protein>
    <recommendedName>
        <fullName evidence="4">Abnormal spindle-like microcephaly-associated protein ASH domain-containing protein</fullName>
    </recommendedName>
</protein>
<dbReference type="InterPro" id="IPR013783">
    <property type="entry name" value="Ig-like_fold"/>
</dbReference>
<dbReference type="InterPro" id="IPR011050">
    <property type="entry name" value="Pectin_lyase_fold/virulence"/>
</dbReference>
<dbReference type="InterPro" id="IPR006626">
    <property type="entry name" value="PbH1"/>
</dbReference>
<comment type="subcellular location">
    <subcellularLocation>
        <location evidence="1">Cytoplasm</location>
    </subcellularLocation>
</comment>
<evidence type="ECO:0000313" key="6">
    <source>
        <dbReference type="Proteomes" id="UP000241074"/>
    </source>
</evidence>
<dbReference type="NCBIfam" id="NF012200">
    <property type="entry name" value="choice_anch_D"/>
    <property type="match status" value="3"/>
</dbReference>
<dbReference type="SUPFAM" id="SSF51126">
    <property type="entry name" value="Pectin lyase-like"/>
    <property type="match status" value="2"/>
</dbReference>
<dbReference type="PANTHER" id="PTHR46127:SF1">
    <property type="entry name" value="CILIA- AND FLAGELLA-ASSOCIATED PROTEIN 65"/>
    <property type="match status" value="1"/>
</dbReference>
<sequence length="1811" mass="184780">MFCPTAYLPLRPALAARPRAILPLLLALSLLLAAPLAGAQNVNVSPNPATYATLKAAFDAINSGTHTGAVIVDVVGDTTETQMAQLNASGSGAANYSSVMIRPSGARTISGNAGSSSDLIRLNGADQVTIDGLRVGGNSLTIDHLPTNADATIGLHNGASNNHLARLQVLGSAGNVIRVMGDTVSGTGNDSNVFEDLDIGASAAGTPRYALFCSGSTNTPSVANQFNQVLGSRISDAFQPGQDSALILLGDGCNRWTLDGNRLFQTAPRTFTGSVVFRAIEINSINSNGGAQGYVLRNNVIGATNANGTGVMSFSGASGKFRGVALTALATGAENLIEGNEVSQINLNTAANGTAAGAVFTAFHVLRGPTRVLGNRVGAMTQLASISVSCSSNVASEILGINSTSDDDLLIANNQIGGMRYEGTAATSTAGFQVIGIVLNPAGRPTQYVSGNQVGGDMLDSMTVLGNSTQNAITGILSVQSTSVISDNVVQNLTGTGGIGTGSVASVNGIVNSFNIANVQVVGNTIRNLRNTHASATTMVRGISVISNDSSVIADNWIERLDAASSADTAVITGINVLAPGATARNNMVALGADVNGAPISASRNFIGINEGSSGTQILHNSVLIFGSNVQGAKPTVAFASTQASPTRIYHGNSFSNQRSNGAAGTGRHSAIRLTATPAYSNFLSNWNNLHASGAGAMVAEIEQAMFSTLAAWQQATLQDAASVSVDPLYVGTDNLHLQAGSSLRALVPANALVMRDFDQSLRPVAGPFDVGADEVSGTTPASINAAILAVDEPQTPGFRATGASFTPRVRIENRGGSSIQNATVSLTIRDAGNMPVYERMLTIQHLDPGATARLDFAATAVATAGAYTWTASVSASGDTVPSDDQMASSLTVGGEMSGTYTVGSGGNFASLSNPGGAFQVLSALGASTPIELQIMSDLNDETGTYALRQLAAGSSVLIRPVGAARVIRGSSLNALIRIEAADNVTIDGSTTLASSTDQVAGTPSLRELTLINESPGFGALIHAYRSGTGADNNTFRNLQLQGLSRQTTQTGIQVGAAVFSTGAQNNGVRIDNCAFRKTAVGIAVYGGGPGALSSGAVITRNDLAATGNEALGRIGIDLQAVTGAEVSLNRIGGIDSSQDARLVGMALGSDGLATVGRFDNGLVSRNVITGLRSRYPGRGVLGLALGEGTTSVIVNNMISDLQASAAAGEQLAGINIVQNTPTLVSIWHNAVHLYGDRGALPANMNSSYALRINASGVPVLDLKNNILANRQTSGLASVRARVLGFASNNMSTIDADANLYWSSGPAAQFASINNFGTSVATLDAWRTITGDDANSQFDEPLFVSDTDLHVQTSPLASPAVSAAIHLAAVAVDLDGDARAASERDIGADEVASPPLASLALSAAVLEFGSVDIGSSSAVLSVTLSNASAQGLRIQSISSVLAPFTRETGGSCGNNLPLIVAAGSSCSMQFRFNPTAAGLAEQVITFTHMGTGDQQLTLRGTGTVSPAELQVSPTQILFGSVRVGQTSATTTVTVSNVGGEAMNVTSLAAPSTPFIRASGSCASAPFVLNPSASCTLELAFAPTQRGGSSQSLAIDAGNAGSASIQLSGTGIQGVLQQSPAVMAFGAVNVGAVSATQTLSLGNTGDADLTITALSGLNAPFERVDGGDCSAALPLVLAPAATCSLHIRFSPLLGGSFEATLNVIHDGSGAASTQLTGTGLMPDLMFSDSFDAVAPVQVDAKQLTARIAALPFEHWPVDQAQLILKQVGASGESVQYWARKRVDGDGRWTLQWAQTRPLVTGQTVQTDWQDLL</sequence>
<evidence type="ECO:0000256" key="3">
    <source>
        <dbReference type="SAM" id="SignalP"/>
    </source>
</evidence>
<dbReference type="KEGG" id="xba:C7S18_17945"/>
<evidence type="ECO:0000256" key="2">
    <source>
        <dbReference type="ARBA" id="ARBA00022490"/>
    </source>
</evidence>
<feature type="chain" id="PRO_5015164905" description="Abnormal spindle-like microcephaly-associated protein ASH domain-containing protein" evidence="3">
    <location>
        <begin position="40"/>
        <end position="1811"/>
    </location>
</feature>
<dbReference type="OrthoDB" id="6056921at2"/>
<dbReference type="InterPro" id="IPR052614">
    <property type="entry name" value="CFAP65"/>
</dbReference>
<feature type="domain" description="Abnormal spindle-like microcephaly-associated protein ASH" evidence="4">
    <location>
        <begin position="1512"/>
        <end position="1594"/>
    </location>
</feature>
<dbReference type="RefSeq" id="WP_106892859.1">
    <property type="nucleotide sequence ID" value="NZ_CP027860.1"/>
</dbReference>
<dbReference type="SMART" id="SM00710">
    <property type="entry name" value="PbH1"/>
    <property type="match status" value="8"/>
</dbReference>
<dbReference type="Pfam" id="PF15780">
    <property type="entry name" value="ASH"/>
    <property type="match status" value="1"/>
</dbReference>
<reference evidence="5 6" key="1">
    <citation type="submission" date="2018-03" db="EMBL/GenBank/DDBJ databases">
        <title>Ahniella affigens gen. nov., sp. nov., a gammaproteobacterium isolated from sandy soil near a stream.</title>
        <authorList>
            <person name="Ko Y."/>
            <person name="Kim J.-H."/>
        </authorList>
    </citation>
    <scope>NUCLEOTIDE SEQUENCE [LARGE SCALE GENOMIC DNA]</scope>
    <source>
        <strain evidence="5 6">D13</strain>
    </source>
</reference>
<dbReference type="PANTHER" id="PTHR46127">
    <property type="entry name" value="CILIA- AND FLAGELLA-ASSOCIATED PROTEIN 65"/>
    <property type="match status" value="1"/>
</dbReference>
<gene>
    <name evidence="5" type="ORF">C7S18_17945</name>
</gene>
<name>A0A2P1PVT3_9GAMM</name>
<feature type="signal peptide" evidence="3">
    <location>
        <begin position="1"/>
        <end position="39"/>
    </location>
</feature>
<dbReference type="EMBL" id="CP027860">
    <property type="protein sequence ID" value="AVP98940.1"/>
    <property type="molecule type" value="Genomic_DNA"/>
</dbReference>
<keyword evidence="3" id="KW-0732">Signal</keyword>
<dbReference type="InterPro" id="IPR031549">
    <property type="entry name" value="ASH"/>
</dbReference>
<organism evidence="5 6">
    <name type="scientific">Ahniella affigens</name>
    <dbReference type="NCBI Taxonomy" id="2021234"/>
    <lineage>
        <taxon>Bacteria</taxon>
        <taxon>Pseudomonadati</taxon>
        <taxon>Pseudomonadota</taxon>
        <taxon>Gammaproteobacteria</taxon>
        <taxon>Lysobacterales</taxon>
        <taxon>Rhodanobacteraceae</taxon>
        <taxon>Ahniella</taxon>
    </lineage>
</organism>